<dbReference type="PATRIC" id="fig|1789004.3.peg.1862"/>
<keyword evidence="1" id="KW-0812">Transmembrane</keyword>
<dbReference type="Proteomes" id="UP000075653">
    <property type="component" value="Unassembled WGS sequence"/>
</dbReference>
<comment type="caution">
    <text evidence="2">The sequence shown here is derived from an EMBL/GenBank/DDBJ whole genome shotgun (WGS) entry which is preliminary data.</text>
</comment>
<name>A0A149VXJ7_9PROT</name>
<protein>
    <submittedName>
        <fullName evidence="2">Uncharacterized protein</fullName>
    </submittedName>
</protein>
<keyword evidence="3" id="KW-1185">Reference proteome</keyword>
<reference evidence="2 3" key="1">
    <citation type="submission" date="2016-01" db="EMBL/GenBank/DDBJ databases">
        <title>Genome sequence of the acidophilic iron oxidising Ferrovum strain Z-31.</title>
        <authorList>
            <person name="Poehlein A."/>
            <person name="Ullrich S.R."/>
            <person name="Schloemann M."/>
            <person name="Muehling M."/>
            <person name="Daniel R."/>
        </authorList>
    </citation>
    <scope>NUCLEOTIDE SEQUENCE [LARGE SCALE GENOMIC DNA]</scope>
    <source>
        <strain evidence="2 3">Z-31</strain>
    </source>
</reference>
<evidence type="ECO:0000256" key="1">
    <source>
        <dbReference type="SAM" id="Phobius"/>
    </source>
</evidence>
<dbReference type="EMBL" id="LRRD01000045">
    <property type="protein sequence ID" value="KXW57634.1"/>
    <property type="molecule type" value="Genomic_DNA"/>
</dbReference>
<feature type="transmembrane region" description="Helical" evidence="1">
    <location>
        <begin position="6"/>
        <end position="25"/>
    </location>
</feature>
<keyword evidence="1" id="KW-1133">Transmembrane helix</keyword>
<sequence>MGNIVMYEIIGIVGIALFCFIADNANWQRKK</sequence>
<proteinExistence type="predicted"/>
<evidence type="ECO:0000313" key="2">
    <source>
        <dbReference type="EMBL" id="KXW57634.1"/>
    </source>
</evidence>
<keyword evidence="1" id="KW-0472">Membrane</keyword>
<organism evidence="2 3">
    <name type="scientific">Ferrovum myxofaciens</name>
    <dbReference type="NCBI Taxonomy" id="416213"/>
    <lineage>
        <taxon>Bacteria</taxon>
        <taxon>Pseudomonadati</taxon>
        <taxon>Pseudomonadota</taxon>
        <taxon>Betaproteobacteria</taxon>
        <taxon>Ferrovales</taxon>
        <taxon>Ferrovaceae</taxon>
        <taxon>Ferrovum</taxon>
    </lineage>
</organism>
<dbReference type="AlphaFoldDB" id="A0A149VXJ7"/>
<evidence type="ECO:0000313" key="3">
    <source>
        <dbReference type="Proteomes" id="UP000075653"/>
    </source>
</evidence>
<gene>
    <name evidence="2" type="ORF">FEMY_18210</name>
</gene>
<accession>A0A149VXJ7</accession>